<dbReference type="RefSeq" id="WP_077845803.1">
    <property type="nucleotide sequence ID" value="NZ_LZZM01000029.1"/>
</dbReference>
<dbReference type="Pfam" id="PF02368">
    <property type="entry name" value="Big_2"/>
    <property type="match status" value="1"/>
</dbReference>
<organism evidence="3 4">
    <name type="scientific">Clostridium puniceum</name>
    <dbReference type="NCBI Taxonomy" id="29367"/>
    <lineage>
        <taxon>Bacteria</taxon>
        <taxon>Bacillati</taxon>
        <taxon>Bacillota</taxon>
        <taxon>Clostridia</taxon>
        <taxon>Eubacteriales</taxon>
        <taxon>Clostridiaceae</taxon>
        <taxon>Clostridium</taxon>
    </lineage>
</organism>
<evidence type="ECO:0000313" key="3">
    <source>
        <dbReference type="EMBL" id="OOM82124.1"/>
    </source>
</evidence>
<sequence>MKNYFKKFSIMFVMLLTVIGVGLIQNGTAANAATIGQTLSQPENGWKRIDYTNKDIKYNGSWIDQTKDNEGMGTKVLGDSVEFIMHSKNIRIIGLEHPYMRSSVVNISIDGIPYNFSTRSNALILDCLEFEKLNLPGQTHKIKITNMENLWYEFINIDIDKDGYLVNLNESITLDKSSMDLKVGDSKQLTATTTPAGLGITWTSSDSNVAEYDLAIGKVIAKGVGTCTITATTVNGLTATCTVTVTKGDEPQPPVNGDANLFIELVDGQIKSYSVSNDEIAKFKQWYIDRDSTKSNKPYYEFAKGTYKDYVIHDKIDWFEVR</sequence>
<dbReference type="Gene3D" id="2.60.40.1080">
    <property type="match status" value="1"/>
</dbReference>
<dbReference type="InterPro" id="IPR003343">
    <property type="entry name" value="Big_2"/>
</dbReference>
<dbReference type="OrthoDB" id="1937631at2"/>
<protein>
    <submittedName>
        <fullName evidence="3">Bacterial Ig-like domain protein</fullName>
    </submittedName>
</protein>
<dbReference type="AlphaFoldDB" id="A0A1S8TWM2"/>
<feature type="signal peptide" evidence="1">
    <location>
        <begin position="1"/>
        <end position="32"/>
    </location>
</feature>
<name>A0A1S8TWM2_9CLOT</name>
<gene>
    <name evidence="3" type="ORF">CLPUN_05030</name>
</gene>
<dbReference type="Gene3D" id="2.60.120.260">
    <property type="entry name" value="Galactose-binding domain-like"/>
    <property type="match status" value="1"/>
</dbReference>
<evidence type="ECO:0000313" key="4">
    <source>
        <dbReference type="Proteomes" id="UP000190890"/>
    </source>
</evidence>
<dbReference type="Proteomes" id="UP000190890">
    <property type="component" value="Unassembled WGS sequence"/>
</dbReference>
<dbReference type="InterPro" id="IPR008964">
    <property type="entry name" value="Invasin/intimin_cell_adhesion"/>
</dbReference>
<dbReference type="SUPFAM" id="SSF49373">
    <property type="entry name" value="Invasin/intimin cell-adhesion fragments"/>
    <property type="match status" value="1"/>
</dbReference>
<keyword evidence="1" id="KW-0732">Signal</keyword>
<keyword evidence="4" id="KW-1185">Reference proteome</keyword>
<dbReference type="EMBL" id="LZZM01000029">
    <property type="protein sequence ID" value="OOM82124.1"/>
    <property type="molecule type" value="Genomic_DNA"/>
</dbReference>
<evidence type="ECO:0000259" key="2">
    <source>
        <dbReference type="SMART" id="SM00635"/>
    </source>
</evidence>
<dbReference type="STRING" id="29367.CLPUN_05030"/>
<feature type="domain" description="BIG2" evidence="2">
    <location>
        <begin position="168"/>
        <end position="243"/>
    </location>
</feature>
<accession>A0A1S8TWM2</accession>
<feature type="chain" id="PRO_5012210533" evidence="1">
    <location>
        <begin position="33"/>
        <end position="322"/>
    </location>
</feature>
<comment type="caution">
    <text evidence="3">The sequence shown here is derived from an EMBL/GenBank/DDBJ whole genome shotgun (WGS) entry which is preliminary data.</text>
</comment>
<evidence type="ECO:0000256" key="1">
    <source>
        <dbReference type="SAM" id="SignalP"/>
    </source>
</evidence>
<proteinExistence type="predicted"/>
<dbReference type="SMART" id="SM00635">
    <property type="entry name" value="BID_2"/>
    <property type="match status" value="1"/>
</dbReference>
<reference evidence="3 4" key="1">
    <citation type="submission" date="2016-05" db="EMBL/GenBank/DDBJ databases">
        <title>Microbial solvent formation.</title>
        <authorList>
            <person name="Poehlein A."/>
            <person name="Montoya Solano J.D."/>
            <person name="Flitsch S."/>
            <person name="Krabben P."/>
            <person name="Duerre P."/>
            <person name="Daniel R."/>
        </authorList>
    </citation>
    <scope>NUCLEOTIDE SEQUENCE [LARGE SCALE GENOMIC DNA]</scope>
    <source>
        <strain evidence="3 4">DSM 2619</strain>
    </source>
</reference>